<organism evidence="1">
    <name type="scientific">uncultured Caudovirales phage</name>
    <dbReference type="NCBI Taxonomy" id="2100421"/>
    <lineage>
        <taxon>Viruses</taxon>
        <taxon>Duplodnaviria</taxon>
        <taxon>Heunggongvirae</taxon>
        <taxon>Uroviricota</taxon>
        <taxon>Caudoviricetes</taxon>
        <taxon>Peduoviridae</taxon>
        <taxon>Maltschvirus</taxon>
        <taxon>Maltschvirus maltsch</taxon>
    </lineage>
</organism>
<accession>A0A6J5NBG0</accession>
<sequence>MEKCVECGVQVGKYEVFPGQICVKCYGIEFQKEWKRVLVK</sequence>
<evidence type="ECO:0000313" key="1">
    <source>
        <dbReference type="EMBL" id="CAB4156203.1"/>
    </source>
</evidence>
<gene>
    <name evidence="1" type="ORF">UFOVP655_41</name>
</gene>
<proteinExistence type="predicted"/>
<name>A0A6J5NBG0_9CAUD</name>
<protein>
    <submittedName>
        <fullName evidence="1">Uncharacterized protein</fullName>
    </submittedName>
</protein>
<dbReference type="EMBL" id="LR796637">
    <property type="protein sequence ID" value="CAB4156203.1"/>
    <property type="molecule type" value="Genomic_DNA"/>
</dbReference>
<reference evidence="1" key="1">
    <citation type="submission" date="2020-04" db="EMBL/GenBank/DDBJ databases">
        <authorList>
            <person name="Chiriac C."/>
            <person name="Salcher M."/>
            <person name="Ghai R."/>
            <person name="Kavagutti S V."/>
        </authorList>
    </citation>
    <scope>NUCLEOTIDE SEQUENCE</scope>
</reference>